<reference evidence="4 5" key="1">
    <citation type="submission" date="2016-10" db="EMBL/GenBank/DDBJ databases">
        <authorList>
            <person name="Varghese N."/>
            <person name="Submissions S."/>
        </authorList>
    </citation>
    <scope>NUCLEOTIDE SEQUENCE [LARGE SCALE GENOMIC DNA]</scope>
    <source>
        <strain evidence="2 5">CDM_1</strain>
        <strain evidence="4">CDM_6</strain>
    </source>
</reference>
<dbReference type="RefSeq" id="WP_092932332.1">
    <property type="nucleotide sequence ID" value="NZ_FMZP01000009.1"/>
</dbReference>
<proteinExistence type="predicted"/>
<dbReference type="EMBL" id="FMZP01000009">
    <property type="protein sequence ID" value="SDC94213.1"/>
    <property type="molecule type" value="Genomic_DNA"/>
</dbReference>
<evidence type="ECO:0000313" key="5">
    <source>
        <dbReference type="Proteomes" id="UP000324021"/>
    </source>
</evidence>
<keyword evidence="4" id="KW-1185">Reference proteome</keyword>
<evidence type="ECO:0000313" key="4">
    <source>
        <dbReference type="Proteomes" id="UP000199320"/>
    </source>
</evidence>
<dbReference type="Proteomes" id="UP000199320">
    <property type="component" value="Unassembled WGS sequence"/>
</dbReference>
<evidence type="ECO:0000313" key="3">
    <source>
        <dbReference type="EMBL" id="SET49281.1"/>
    </source>
</evidence>
<accession>A0A1G6QPL7</accession>
<reference evidence="3" key="2">
    <citation type="submission" date="2016-10" db="EMBL/GenBank/DDBJ databases">
        <authorList>
            <person name="de Groot N.N."/>
        </authorList>
    </citation>
    <scope>NUCLEOTIDE SEQUENCE [LARGE SCALE GENOMIC DNA]</scope>
    <source>
        <strain evidence="3">CDM_6</strain>
    </source>
</reference>
<feature type="compositionally biased region" description="Polar residues" evidence="1">
    <location>
        <begin position="61"/>
        <end position="72"/>
    </location>
</feature>
<feature type="compositionally biased region" description="Basic and acidic residues" evidence="1">
    <location>
        <begin position="8"/>
        <end position="17"/>
    </location>
</feature>
<name>A0A1G6QPL7_9EURY</name>
<sequence>MWPIGRQPIHDRYLGRRQDRKRRDKSVTQPSTDEAAFDQADGNCVEDDASRSDAGEIAGQNDATPVANSQSPTVMAACLRPASS</sequence>
<organism evidence="2 5">
    <name type="scientific">Natrinema hispanicum</name>
    <dbReference type="NCBI Taxonomy" id="392421"/>
    <lineage>
        <taxon>Archaea</taxon>
        <taxon>Methanobacteriati</taxon>
        <taxon>Methanobacteriota</taxon>
        <taxon>Stenosarchaea group</taxon>
        <taxon>Halobacteria</taxon>
        <taxon>Halobacteriales</taxon>
        <taxon>Natrialbaceae</taxon>
        <taxon>Natrinema</taxon>
    </lineage>
</organism>
<evidence type="ECO:0000256" key="1">
    <source>
        <dbReference type="SAM" id="MobiDB-lite"/>
    </source>
</evidence>
<dbReference type="Proteomes" id="UP000324021">
    <property type="component" value="Unassembled WGS sequence"/>
</dbReference>
<feature type="region of interest" description="Disordered" evidence="1">
    <location>
        <begin position="1"/>
        <end position="72"/>
    </location>
</feature>
<dbReference type="AlphaFoldDB" id="A0A1G6QPL7"/>
<protein>
    <submittedName>
        <fullName evidence="2">Uncharacterized protein</fullName>
    </submittedName>
</protein>
<evidence type="ECO:0000313" key="2">
    <source>
        <dbReference type="EMBL" id="SDC94213.1"/>
    </source>
</evidence>
<gene>
    <name evidence="3" type="ORF">SAMN04488694_107129</name>
    <name evidence="2" type="ORF">SAMN05192552_1009128</name>
</gene>
<dbReference type="EMBL" id="FOIC01000007">
    <property type="protein sequence ID" value="SET49281.1"/>
    <property type="molecule type" value="Genomic_DNA"/>
</dbReference>